<dbReference type="GO" id="GO:0051539">
    <property type="term" value="F:4 iron, 4 sulfur cluster binding"/>
    <property type="evidence" value="ECO:0007669"/>
    <property type="project" value="UniProtKB-KW"/>
</dbReference>
<dbReference type="CDD" id="cd08760">
    <property type="entry name" value="Cyt_b561_FRRS1_like"/>
    <property type="match status" value="1"/>
</dbReference>
<evidence type="ECO:0000256" key="1">
    <source>
        <dbReference type="ARBA" id="ARBA00000843"/>
    </source>
</evidence>
<dbReference type="InterPro" id="IPR044298">
    <property type="entry name" value="MIG/MutY"/>
</dbReference>
<feature type="transmembrane region" description="Helical" evidence="27">
    <location>
        <begin position="629"/>
        <end position="646"/>
    </location>
</feature>
<evidence type="ECO:0000256" key="5">
    <source>
        <dbReference type="ARBA" id="ARBA00004370"/>
    </source>
</evidence>
<keyword evidence="16 27" id="KW-1133">Transmembrane helix</keyword>
<dbReference type="InterPro" id="IPR011257">
    <property type="entry name" value="DNA_glycosylase"/>
</dbReference>
<dbReference type="SUPFAM" id="SSF55811">
    <property type="entry name" value="Nudix"/>
    <property type="match status" value="1"/>
</dbReference>
<keyword evidence="13" id="KW-0227">DNA damage</keyword>
<comment type="subcellular location">
    <subcellularLocation>
        <location evidence="5">Membrane</location>
    </subcellularLocation>
    <subcellularLocation>
        <location evidence="4">Mitochondrion</location>
    </subcellularLocation>
    <subcellularLocation>
        <location evidence="3">Nucleus</location>
    </subcellularLocation>
</comment>
<evidence type="ECO:0000256" key="18">
    <source>
        <dbReference type="ARBA" id="ARBA00023014"/>
    </source>
</evidence>
<dbReference type="CDD" id="cd00056">
    <property type="entry name" value="ENDO3c"/>
    <property type="match status" value="1"/>
</dbReference>
<dbReference type="EC" id="3.2.2.31" evidence="7"/>
<protein>
    <recommendedName>
        <fullName evidence="8">Adenine DNA glycosylase</fullName>
        <ecNumber evidence="7">3.2.2.31</ecNumber>
    </recommendedName>
    <alternativeName>
        <fullName evidence="25">MutY homolog</fullName>
    </alternativeName>
</protein>
<evidence type="ECO:0000313" key="30">
    <source>
        <dbReference type="EMBL" id="KAJ8449019.1"/>
    </source>
</evidence>
<accession>A0A9Q1KU81</accession>
<feature type="domain" description="DOMON" evidence="28">
    <location>
        <begin position="467"/>
        <end position="581"/>
    </location>
</feature>
<dbReference type="GO" id="GO:0016020">
    <property type="term" value="C:membrane"/>
    <property type="evidence" value="ECO:0007669"/>
    <property type="project" value="UniProtKB-SubCell"/>
</dbReference>
<dbReference type="GO" id="GO:0032357">
    <property type="term" value="F:oxidized purine DNA binding"/>
    <property type="evidence" value="ECO:0007669"/>
    <property type="project" value="TreeGrafter"/>
</dbReference>
<dbReference type="AlphaFoldDB" id="A0A9Q1KU81"/>
<evidence type="ECO:0000256" key="27">
    <source>
        <dbReference type="SAM" id="Phobius"/>
    </source>
</evidence>
<dbReference type="GO" id="GO:0005634">
    <property type="term" value="C:nucleus"/>
    <property type="evidence" value="ECO:0007669"/>
    <property type="project" value="UniProtKB-SubCell"/>
</dbReference>
<evidence type="ECO:0000256" key="3">
    <source>
        <dbReference type="ARBA" id="ARBA00004123"/>
    </source>
</evidence>
<dbReference type="InterPro" id="IPR006593">
    <property type="entry name" value="Cyt_b561/ferric_Rdtase_TM"/>
</dbReference>
<dbReference type="FunFam" id="1.10.340.30:FF:000002">
    <property type="entry name" value="Adenine DNA glycosylase"/>
    <property type="match status" value="1"/>
</dbReference>
<dbReference type="OrthoDB" id="10248838at2759"/>
<comment type="catalytic activity">
    <reaction evidence="1">
        <text>Hydrolyzes free adenine bases from 7,8-dihydro-8-oxoguanine:adenine mismatched double-stranded DNA, leaving an apurinic site.</text>
        <dbReference type="EC" id="3.2.2.31"/>
    </reaction>
</comment>
<keyword evidence="17" id="KW-0408">Iron</keyword>
<comment type="caution">
    <text evidence="30">The sequence shown here is derived from an EMBL/GenBank/DDBJ whole genome shotgun (WGS) entry which is preliminary data.</text>
</comment>
<keyword evidence="23" id="KW-0326">Glycosidase</keyword>
<keyword evidence="22" id="KW-0539">Nucleus</keyword>
<dbReference type="InterPro" id="IPR029119">
    <property type="entry name" value="MutY_C"/>
</dbReference>
<sequence length="779" mass="86895">MSKSPNTRGTKPTLPTTAGKRKRSKSPKIPPKCAERPGIEDIEDLLKFSEDEVAEIRASLLEWYDENKRDLPWRRLNADEGERKAYGVWVSEVMLQQTRVATVIDYYNRWMQKWPSLYHLSLASLEEVNEMWAGLGYYRRARYLLEGAKKIVEEGGGFPRTVSALRKVPGIGDYTAGAIASIAFMEAVPVVDGNVVRVLARLKAISANPKDSATIKKFWRLAGQLVDPCRPGDFNQALMELGATICTPTNPSCSKCPVSLQCHALSLSQQGGVTQVTDFPQKTVKVKQRNEYSAVCVVEISESRDLLDGDPANSKYLLVKRPDEGLLAGLWEFPSVLLGQEAGMAVRRKAIDDLLRTTFSLDIKKTCKVILRDDVGDYLHIFSHIRLKMYVELLVINIKGGLNLQQNGLFEGSMVWKCVDSKELSSMGLTSGVRKSTTDSCSNNINLNDIINFDTTAMACEVVWNPHGYILRHAQAATDVWSFLLSAPYRNNWIGMGFSKNGLMIGSSAMVGWVNPNGTGTGLQYLLKDQDPNQVVPNQGELKLVENTTTVIRQGNLVYLAFQLNAPQPLMEVLYAVGPNGKLPNDNNGLRLTQHQDRVSTRLNYATGKSQTQSSPYTGLRRTHGALNMLGWGILMPIGAIVARYFKDWDPIWYYSHAAIQGLGWLFGLVGFILGFVTQGFIHAQVEHHKNLGITILVVGCLQITALLLRPQKGSKFRKYWNWYHHNAGRILVILAISNIFYGIHLGMEGPSWYGTYAVILAILVVAAIAMEIRSWRQR</sequence>
<evidence type="ECO:0000256" key="13">
    <source>
        <dbReference type="ARBA" id="ARBA00022763"/>
    </source>
</evidence>
<evidence type="ECO:0000256" key="22">
    <source>
        <dbReference type="ARBA" id="ARBA00023242"/>
    </source>
</evidence>
<evidence type="ECO:0000256" key="17">
    <source>
        <dbReference type="ARBA" id="ARBA00023004"/>
    </source>
</evidence>
<evidence type="ECO:0000256" key="4">
    <source>
        <dbReference type="ARBA" id="ARBA00004173"/>
    </source>
</evidence>
<dbReference type="SUPFAM" id="SSF49344">
    <property type="entry name" value="CBD9-like"/>
    <property type="match status" value="1"/>
</dbReference>
<dbReference type="PANTHER" id="PTHR42944:SF1">
    <property type="entry name" value="ADENINE DNA GLYCOSYLASE"/>
    <property type="match status" value="1"/>
</dbReference>
<evidence type="ECO:0000256" key="15">
    <source>
        <dbReference type="ARBA" id="ARBA00022982"/>
    </source>
</evidence>
<evidence type="ECO:0000256" key="25">
    <source>
        <dbReference type="ARBA" id="ARBA00081502"/>
    </source>
</evidence>
<feature type="transmembrane region" description="Helical" evidence="27">
    <location>
        <begin position="730"/>
        <end position="748"/>
    </location>
</feature>
<dbReference type="GO" id="GO:0005739">
    <property type="term" value="C:mitochondrion"/>
    <property type="evidence" value="ECO:0007669"/>
    <property type="project" value="UniProtKB-SubCell"/>
</dbReference>
<dbReference type="Pfam" id="PF00730">
    <property type="entry name" value="HhH-GPD"/>
    <property type="match status" value="1"/>
</dbReference>
<evidence type="ECO:0000256" key="14">
    <source>
        <dbReference type="ARBA" id="ARBA00022801"/>
    </source>
</evidence>
<dbReference type="CDD" id="cd09631">
    <property type="entry name" value="DOMON_DOH"/>
    <property type="match status" value="1"/>
</dbReference>
<dbReference type="Gene3D" id="1.20.120.1770">
    <property type="match status" value="1"/>
</dbReference>
<evidence type="ECO:0000256" key="20">
    <source>
        <dbReference type="ARBA" id="ARBA00023136"/>
    </source>
</evidence>
<dbReference type="Pfam" id="PF14815">
    <property type="entry name" value="NUDIX_4"/>
    <property type="match status" value="1"/>
</dbReference>
<dbReference type="InterPro" id="IPR015797">
    <property type="entry name" value="NUDIX_hydrolase-like_dom_sf"/>
</dbReference>
<comment type="similarity">
    <text evidence="6">Belongs to the Nth/MutY family.</text>
</comment>
<feature type="domain" description="Cytochrome b561" evidence="29">
    <location>
        <begin position="586"/>
        <end position="779"/>
    </location>
</feature>
<dbReference type="GO" id="GO:0000701">
    <property type="term" value="F:purine-specific mismatch base pair DNA N-glycosylase activity"/>
    <property type="evidence" value="ECO:0007669"/>
    <property type="project" value="UniProtKB-EC"/>
</dbReference>
<evidence type="ECO:0000256" key="8">
    <source>
        <dbReference type="ARBA" id="ARBA00022023"/>
    </source>
</evidence>
<evidence type="ECO:0000256" key="2">
    <source>
        <dbReference type="ARBA" id="ARBA00001966"/>
    </source>
</evidence>
<comment type="cofactor">
    <cofactor evidence="2">
        <name>[4Fe-4S] cluster</name>
        <dbReference type="ChEBI" id="CHEBI:49883"/>
    </cofactor>
</comment>
<dbReference type="Gene3D" id="1.10.340.30">
    <property type="entry name" value="Hypothetical protein, domain 2"/>
    <property type="match status" value="1"/>
</dbReference>
<evidence type="ECO:0000256" key="6">
    <source>
        <dbReference type="ARBA" id="ARBA00008343"/>
    </source>
</evidence>
<dbReference type="SMART" id="SM00478">
    <property type="entry name" value="ENDO3c"/>
    <property type="match status" value="1"/>
</dbReference>
<feature type="transmembrane region" description="Helical" evidence="27">
    <location>
        <begin position="658"/>
        <end position="679"/>
    </location>
</feature>
<dbReference type="InterPro" id="IPR023170">
    <property type="entry name" value="HhH_base_excis_C"/>
</dbReference>
<feature type="compositionally biased region" description="Polar residues" evidence="26">
    <location>
        <begin position="1"/>
        <end position="16"/>
    </location>
</feature>
<keyword evidence="10" id="KW-0004">4Fe-4S</keyword>
<keyword evidence="20 27" id="KW-0472">Membrane</keyword>
<comment type="function">
    <text evidence="24">Involved in oxidative DNA damage repair. Initiates repair of A*oxoG to C*G by removing the inappropriately paired adenine base from the DNA backbone. Possesses both adenine and 2-OH-A DNA glycosylase activities.</text>
</comment>
<keyword evidence="18" id="KW-0411">Iron-sulfur</keyword>
<evidence type="ECO:0000256" key="24">
    <source>
        <dbReference type="ARBA" id="ARBA00058024"/>
    </source>
</evidence>
<evidence type="ECO:0000259" key="28">
    <source>
        <dbReference type="PROSITE" id="PS50836"/>
    </source>
</evidence>
<dbReference type="PANTHER" id="PTHR42944">
    <property type="entry name" value="ADENINE DNA GLYCOSYLASE"/>
    <property type="match status" value="1"/>
</dbReference>
<keyword evidence="12" id="KW-0479">Metal-binding</keyword>
<keyword evidence="31" id="KW-1185">Reference proteome</keyword>
<dbReference type="GO" id="GO:0035485">
    <property type="term" value="F:adenine/guanine mispair binding"/>
    <property type="evidence" value="ECO:0007669"/>
    <property type="project" value="TreeGrafter"/>
</dbReference>
<dbReference type="EMBL" id="JAKOGI010000025">
    <property type="protein sequence ID" value="KAJ8449019.1"/>
    <property type="molecule type" value="Genomic_DNA"/>
</dbReference>
<keyword evidence="15" id="KW-0249">Electron transport</keyword>
<evidence type="ECO:0000256" key="12">
    <source>
        <dbReference type="ARBA" id="ARBA00022723"/>
    </source>
</evidence>
<dbReference type="Proteomes" id="UP001153076">
    <property type="component" value="Unassembled WGS sequence"/>
</dbReference>
<evidence type="ECO:0000259" key="29">
    <source>
        <dbReference type="PROSITE" id="PS50939"/>
    </source>
</evidence>
<reference evidence="30" key="1">
    <citation type="submission" date="2022-04" db="EMBL/GenBank/DDBJ databases">
        <title>Carnegiea gigantea Genome sequencing and assembly v2.</title>
        <authorList>
            <person name="Copetti D."/>
            <person name="Sanderson M.J."/>
            <person name="Burquez A."/>
            <person name="Wojciechowski M.F."/>
        </authorList>
    </citation>
    <scope>NUCLEOTIDE SEQUENCE</scope>
    <source>
        <strain evidence="30">SGP5-SGP5p</strain>
        <tissue evidence="30">Aerial part</tissue>
    </source>
</reference>
<proteinExistence type="inferred from homology"/>
<dbReference type="InterPro" id="IPR003265">
    <property type="entry name" value="HhH-GPD_domain"/>
</dbReference>
<keyword evidence="9" id="KW-0813">Transport</keyword>
<evidence type="ECO:0000256" key="21">
    <source>
        <dbReference type="ARBA" id="ARBA00023204"/>
    </source>
</evidence>
<evidence type="ECO:0000256" key="11">
    <source>
        <dbReference type="ARBA" id="ARBA00022692"/>
    </source>
</evidence>
<dbReference type="SUPFAM" id="SSF48150">
    <property type="entry name" value="DNA-glycosylase"/>
    <property type="match status" value="1"/>
</dbReference>
<dbReference type="GO" id="GO:0046872">
    <property type="term" value="F:metal ion binding"/>
    <property type="evidence" value="ECO:0007669"/>
    <property type="project" value="UniProtKB-KW"/>
</dbReference>
<feature type="transmembrane region" description="Helical" evidence="27">
    <location>
        <begin position="691"/>
        <end position="709"/>
    </location>
</feature>
<dbReference type="GO" id="GO:0006298">
    <property type="term" value="P:mismatch repair"/>
    <property type="evidence" value="ECO:0007669"/>
    <property type="project" value="TreeGrafter"/>
</dbReference>
<dbReference type="GO" id="GO:0006284">
    <property type="term" value="P:base-excision repair"/>
    <property type="evidence" value="ECO:0007669"/>
    <property type="project" value="InterPro"/>
</dbReference>
<evidence type="ECO:0000256" key="23">
    <source>
        <dbReference type="ARBA" id="ARBA00023295"/>
    </source>
</evidence>
<feature type="region of interest" description="Disordered" evidence="26">
    <location>
        <begin position="1"/>
        <end position="35"/>
    </location>
</feature>
<keyword evidence="19" id="KW-0496">Mitochondrion</keyword>
<dbReference type="FunFam" id="3.90.79.10:FF:000026">
    <property type="entry name" value="Adenine DNA glycosylase"/>
    <property type="match status" value="1"/>
</dbReference>
<evidence type="ECO:0000256" key="16">
    <source>
        <dbReference type="ARBA" id="ARBA00022989"/>
    </source>
</evidence>
<keyword evidence="14" id="KW-0378">Hydrolase</keyword>
<dbReference type="InterPro" id="IPR045266">
    <property type="entry name" value="DOH_DOMON"/>
</dbReference>
<dbReference type="SMART" id="SM00664">
    <property type="entry name" value="DoH"/>
    <property type="match status" value="1"/>
</dbReference>
<dbReference type="CDD" id="cd03431">
    <property type="entry name" value="NUDIX_DNA_Glycosylase_C-MutY"/>
    <property type="match status" value="1"/>
</dbReference>
<evidence type="ECO:0000313" key="31">
    <source>
        <dbReference type="Proteomes" id="UP001153076"/>
    </source>
</evidence>
<name>A0A9Q1KU81_9CARY</name>
<gene>
    <name evidence="30" type="ORF">Cgig2_004074</name>
</gene>
<dbReference type="PROSITE" id="PS50836">
    <property type="entry name" value="DOMON"/>
    <property type="match status" value="1"/>
</dbReference>
<feature type="transmembrane region" description="Helical" evidence="27">
    <location>
        <begin position="754"/>
        <end position="773"/>
    </location>
</feature>
<dbReference type="GO" id="GO:0034039">
    <property type="term" value="F:8-oxo-7,8-dihydroguanine DNA N-glycosylase activity"/>
    <property type="evidence" value="ECO:0007669"/>
    <property type="project" value="TreeGrafter"/>
</dbReference>
<dbReference type="InterPro" id="IPR005018">
    <property type="entry name" value="DOMON_domain"/>
</dbReference>
<dbReference type="Gene3D" id="1.10.1670.10">
    <property type="entry name" value="Helix-hairpin-Helix base-excision DNA repair enzymes (C-terminal)"/>
    <property type="match status" value="1"/>
</dbReference>
<keyword evidence="21" id="KW-0234">DNA repair</keyword>
<dbReference type="Gene3D" id="3.90.79.10">
    <property type="entry name" value="Nucleoside Triphosphate Pyrophosphohydrolase"/>
    <property type="match status" value="1"/>
</dbReference>
<dbReference type="Pfam" id="PF00633">
    <property type="entry name" value="HHH"/>
    <property type="match status" value="1"/>
</dbReference>
<evidence type="ECO:0000256" key="26">
    <source>
        <dbReference type="SAM" id="MobiDB-lite"/>
    </source>
</evidence>
<dbReference type="PROSITE" id="PS50939">
    <property type="entry name" value="CYTOCHROME_B561"/>
    <property type="match status" value="1"/>
</dbReference>
<dbReference type="InterPro" id="IPR000445">
    <property type="entry name" value="HhH_motif"/>
</dbReference>
<dbReference type="SMART" id="SM00665">
    <property type="entry name" value="B561"/>
    <property type="match status" value="1"/>
</dbReference>
<dbReference type="FunFam" id="1.10.1670.10:FF:000002">
    <property type="entry name" value="Adenine DNA glycosylase"/>
    <property type="match status" value="1"/>
</dbReference>
<evidence type="ECO:0000256" key="19">
    <source>
        <dbReference type="ARBA" id="ARBA00023128"/>
    </source>
</evidence>
<keyword evidence="11 27" id="KW-0812">Transmembrane</keyword>
<evidence type="ECO:0000256" key="9">
    <source>
        <dbReference type="ARBA" id="ARBA00022448"/>
    </source>
</evidence>
<evidence type="ECO:0000256" key="7">
    <source>
        <dbReference type="ARBA" id="ARBA00012045"/>
    </source>
</evidence>
<evidence type="ECO:0000256" key="10">
    <source>
        <dbReference type="ARBA" id="ARBA00022485"/>
    </source>
</evidence>
<organism evidence="30 31">
    <name type="scientific">Carnegiea gigantea</name>
    <dbReference type="NCBI Taxonomy" id="171969"/>
    <lineage>
        <taxon>Eukaryota</taxon>
        <taxon>Viridiplantae</taxon>
        <taxon>Streptophyta</taxon>
        <taxon>Embryophyta</taxon>
        <taxon>Tracheophyta</taxon>
        <taxon>Spermatophyta</taxon>
        <taxon>Magnoliopsida</taxon>
        <taxon>eudicotyledons</taxon>
        <taxon>Gunneridae</taxon>
        <taxon>Pentapetalae</taxon>
        <taxon>Caryophyllales</taxon>
        <taxon>Cactineae</taxon>
        <taxon>Cactaceae</taxon>
        <taxon>Cactoideae</taxon>
        <taxon>Echinocereeae</taxon>
        <taxon>Carnegiea</taxon>
    </lineage>
</organism>